<name>X1NWW3_9ZZZZ</name>
<organism evidence="1">
    <name type="scientific">marine sediment metagenome</name>
    <dbReference type="NCBI Taxonomy" id="412755"/>
    <lineage>
        <taxon>unclassified sequences</taxon>
        <taxon>metagenomes</taxon>
        <taxon>ecological metagenomes</taxon>
    </lineage>
</organism>
<accession>X1NWW3</accession>
<protein>
    <submittedName>
        <fullName evidence="1">Uncharacterized protein</fullName>
    </submittedName>
</protein>
<reference evidence="1" key="1">
    <citation type="journal article" date="2014" name="Front. Microbiol.">
        <title>High frequency of phylogenetically diverse reductive dehalogenase-homologous genes in deep subseafloor sedimentary metagenomes.</title>
        <authorList>
            <person name="Kawai M."/>
            <person name="Futagami T."/>
            <person name="Toyoda A."/>
            <person name="Takaki Y."/>
            <person name="Nishi S."/>
            <person name="Hori S."/>
            <person name="Arai W."/>
            <person name="Tsubouchi T."/>
            <person name="Morono Y."/>
            <person name="Uchiyama I."/>
            <person name="Ito T."/>
            <person name="Fujiyama A."/>
            <person name="Inagaki F."/>
            <person name="Takami H."/>
        </authorList>
    </citation>
    <scope>NUCLEOTIDE SEQUENCE</scope>
    <source>
        <strain evidence="1">Expedition CK06-06</strain>
    </source>
</reference>
<dbReference type="AlphaFoldDB" id="X1NWW3"/>
<gene>
    <name evidence="1" type="ORF">S06H3_32758</name>
</gene>
<dbReference type="EMBL" id="BARV01019495">
    <property type="protein sequence ID" value="GAI31280.1"/>
    <property type="molecule type" value="Genomic_DNA"/>
</dbReference>
<feature type="non-terminal residue" evidence="1">
    <location>
        <position position="1"/>
    </location>
</feature>
<evidence type="ECO:0000313" key="1">
    <source>
        <dbReference type="EMBL" id="GAI31280.1"/>
    </source>
</evidence>
<sequence length="124" mass="14378">DAFLPISKEPVNHIFVALEMYNNAFINIGPIEGRIRISQSQIAFLISALEALYLDKDITESMTRKLAQRVATVLKLLGYNSLDKYKEIKKAYGIRSDYYHSNIVESKNEIKDWEKLKKNIKNIR</sequence>
<comment type="caution">
    <text evidence="1">The sequence shown here is derived from an EMBL/GenBank/DDBJ whole genome shotgun (WGS) entry which is preliminary data.</text>
</comment>
<proteinExistence type="predicted"/>